<feature type="domain" description="Septum formation-related" evidence="3">
    <location>
        <begin position="71"/>
        <end position="295"/>
    </location>
</feature>
<evidence type="ECO:0000259" key="3">
    <source>
        <dbReference type="Pfam" id="PF13845"/>
    </source>
</evidence>
<dbReference type="EMBL" id="CP126970">
    <property type="protein sequence ID" value="WIM70864.1"/>
    <property type="molecule type" value="Genomic_DNA"/>
</dbReference>
<feature type="signal peptide" evidence="2">
    <location>
        <begin position="1"/>
        <end position="28"/>
    </location>
</feature>
<feature type="chain" id="PRO_5045859164" evidence="2">
    <location>
        <begin position="29"/>
        <end position="356"/>
    </location>
</feature>
<organism evidence="4 5">
    <name type="scientific">Corynebacterium suedekumii</name>
    <dbReference type="NCBI Taxonomy" id="3049801"/>
    <lineage>
        <taxon>Bacteria</taxon>
        <taxon>Bacillati</taxon>
        <taxon>Actinomycetota</taxon>
        <taxon>Actinomycetes</taxon>
        <taxon>Mycobacteriales</taxon>
        <taxon>Corynebacteriaceae</taxon>
        <taxon>Corynebacterium</taxon>
    </lineage>
</organism>
<evidence type="ECO:0000256" key="2">
    <source>
        <dbReference type="SAM" id="SignalP"/>
    </source>
</evidence>
<gene>
    <name evidence="4" type="ORF">QP029_03300</name>
</gene>
<reference evidence="4 5" key="1">
    <citation type="submission" date="2023-05" db="EMBL/GenBank/DDBJ databases">
        <title>Corynebacterium suedekumii sp. nov. and Corynebacterium breve sp. nov. isolated from raw cow's milk.</title>
        <authorList>
            <person name="Baer M.K."/>
            <person name="Mehl L."/>
            <person name="Hellmuth R."/>
            <person name="Marke G."/>
            <person name="Lipski A."/>
        </authorList>
    </citation>
    <scope>NUCLEOTIDE SEQUENCE [LARGE SCALE GENOMIC DNA]</scope>
    <source>
        <strain evidence="4 5">LM112</strain>
    </source>
</reference>
<evidence type="ECO:0000313" key="4">
    <source>
        <dbReference type="EMBL" id="WIM70864.1"/>
    </source>
</evidence>
<feature type="compositionally biased region" description="Low complexity" evidence="1">
    <location>
        <begin position="35"/>
        <end position="48"/>
    </location>
</feature>
<dbReference type="RefSeq" id="WP_284875444.1">
    <property type="nucleotide sequence ID" value="NZ_CP126970.1"/>
</dbReference>
<feature type="compositionally biased region" description="Pro residues" evidence="1">
    <location>
        <begin position="338"/>
        <end position="356"/>
    </location>
</feature>
<evidence type="ECO:0000313" key="5">
    <source>
        <dbReference type="Proteomes" id="UP001238805"/>
    </source>
</evidence>
<proteinExistence type="predicted"/>
<dbReference type="Proteomes" id="UP001238805">
    <property type="component" value="Chromosome"/>
</dbReference>
<accession>A0ABY8VRS5</accession>
<sequence length="356" mass="37171">MTNRTTRSAAAVRTGLVAALAASVAIGAYDFVSTSQDGGTSASGSQTTGPGGGGTDPETGEAAPFTSADVGACLTWDIGADGEVTQFEQAPCEGEHRFEISARENLATYPSSEFGEDAPMPDLTRQAQLREELCHSPTLRYLDGRFDPVGRYSIAPILPSADAWENGDRTMLCGIQSTDADGVPQLTTGAAADQDQARVAEPGECLFVDGSRALRTVDCAEDHHLEATATVDLAPVFPEGTPSVADQDTHLAEVCTQAAIDYLDGEENLYQSTLQPYWTALEQASWIGGSHSVNCALTHANSNGGFSVLNGTATAGRDGFTIDGQPPAEQPPRDPLREPPVAPPNPGALPPTVPQV</sequence>
<feature type="region of interest" description="Disordered" evidence="1">
    <location>
        <begin position="316"/>
        <end position="356"/>
    </location>
</feature>
<name>A0ABY8VRS5_9CORY</name>
<keyword evidence="5" id="KW-1185">Reference proteome</keyword>
<protein>
    <submittedName>
        <fullName evidence="4">Septum formation family protein</fullName>
    </submittedName>
</protein>
<evidence type="ECO:0000256" key="1">
    <source>
        <dbReference type="SAM" id="MobiDB-lite"/>
    </source>
</evidence>
<feature type="region of interest" description="Disordered" evidence="1">
    <location>
        <begin position="35"/>
        <end position="64"/>
    </location>
</feature>
<dbReference type="Pfam" id="PF13845">
    <property type="entry name" value="Septum_form"/>
    <property type="match status" value="1"/>
</dbReference>
<keyword evidence="2" id="KW-0732">Signal</keyword>
<dbReference type="InterPro" id="IPR026004">
    <property type="entry name" value="Septum_form"/>
</dbReference>